<dbReference type="InterPro" id="IPR009003">
    <property type="entry name" value="Peptidase_S1_PA"/>
</dbReference>
<dbReference type="PROSITE" id="PS50106">
    <property type="entry name" value="PDZ"/>
    <property type="match status" value="1"/>
</dbReference>
<reference evidence="7 8" key="1">
    <citation type="submission" date="2018-03" db="EMBL/GenBank/DDBJ databases">
        <title>Lachnoclostridium SNUG30386 gen.nov., sp.nov., isolated from human faeces.</title>
        <authorList>
            <person name="Seo B."/>
            <person name="Jeon K."/>
            <person name="Ko G."/>
        </authorList>
    </citation>
    <scope>NUCLEOTIDE SEQUENCE [LARGE SCALE GENOMIC DNA]</scope>
    <source>
        <strain evidence="7 8">SNUG30386</strain>
    </source>
</reference>
<dbReference type="PANTHER" id="PTHR43343">
    <property type="entry name" value="PEPTIDASE S12"/>
    <property type="match status" value="1"/>
</dbReference>
<dbReference type="PANTHER" id="PTHR43343:SF3">
    <property type="entry name" value="PROTEASE DO-LIKE 8, CHLOROPLASTIC"/>
    <property type="match status" value="1"/>
</dbReference>
<dbReference type="InterPro" id="IPR043504">
    <property type="entry name" value="Peptidase_S1_PA_chymotrypsin"/>
</dbReference>
<feature type="compositionally biased region" description="Polar residues" evidence="4">
    <location>
        <begin position="478"/>
        <end position="503"/>
    </location>
</feature>
<dbReference type="EMBL" id="PYLO01000004">
    <property type="protein sequence ID" value="PST36563.1"/>
    <property type="molecule type" value="Genomic_DNA"/>
</dbReference>
<dbReference type="SUPFAM" id="SSF50156">
    <property type="entry name" value="PDZ domain-like"/>
    <property type="match status" value="1"/>
</dbReference>
<feature type="region of interest" description="Disordered" evidence="4">
    <location>
        <begin position="478"/>
        <end position="509"/>
    </location>
</feature>
<dbReference type="SMART" id="SM00228">
    <property type="entry name" value="PDZ"/>
    <property type="match status" value="1"/>
</dbReference>
<comment type="similarity">
    <text evidence="1">Belongs to the peptidase S1C family.</text>
</comment>
<evidence type="ECO:0000256" key="1">
    <source>
        <dbReference type="ARBA" id="ARBA00010541"/>
    </source>
</evidence>
<dbReference type="InterPro" id="IPR001478">
    <property type="entry name" value="PDZ"/>
</dbReference>
<accession>A0A2T3FMT9</accession>
<feature type="compositionally biased region" description="Basic and acidic residues" evidence="4">
    <location>
        <begin position="1"/>
        <end position="14"/>
    </location>
</feature>
<feature type="region of interest" description="Disordered" evidence="4">
    <location>
        <begin position="1"/>
        <end position="93"/>
    </location>
</feature>
<proteinExistence type="inferred from homology"/>
<dbReference type="Pfam" id="PF13365">
    <property type="entry name" value="Trypsin_2"/>
    <property type="match status" value="1"/>
</dbReference>
<dbReference type="InterPro" id="IPR036034">
    <property type="entry name" value="PDZ_sf"/>
</dbReference>
<sequence length="509" mass="54718">MYDENERNERHDQDVDYTEGAYSDSAYEEKNNDTAKKEETSDYGGYHDSRYRGSLDGEPEAAAGADPKENAEKQPERSYIPEERSGRGHGSKNTGKKIAALVMSGILFGCVAGGTMVGVNALSNRLLPGETAQETIGQVSQETQADAGTKTQASIGNDVSSIVEKAMPSVVAINNKMIYTQNNWLFGQQQYEVPSSGSGIIAGQNDTELLIITNNHVVEDSEELSVTFIDNQSVKAAVKGTDSDSDLAVIAVQLSDIPEETRKQIKAADLGDSDSLKLGQGVVAIGNALGQGQSVTVGYVSALNKKITINDVERTLLQVDAAINPGNSGGALLNMNGEVIGINAAKYSDTSVEGIGYAIPISQAKDIISDLMTKTTKVAVDENEQGYLGIQLQNIDSQMAQAYGMPEGIYVYKIVAGGAASRSDLRERDIITKFDGEKVKNGDDLKKMLTYYKAGSTVTMTVQSLENGKYVERNVQITLGSKSDMPQSQDSQNESRSESQASPQRKLER</sequence>
<feature type="domain" description="PDZ" evidence="6">
    <location>
        <begin position="377"/>
        <end position="466"/>
    </location>
</feature>
<dbReference type="SUPFAM" id="SSF50494">
    <property type="entry name" value="Trypsin-like serine proteases"/>
    <property type="match status" value="1"/>
</dbReference>
<keyword evidence="8" id="KW-1185">Reference proteome</keyword>
<evidence type="ECO:0000256" key="3">
    <source>
        <dbReference type="ARBA" id="ARBA00022801"/>
    </source>
</evidence>
<keyword evidence="2" id="KW-0645">Protease</keyword>
<dbReference type="InterPro" id="IPR001940">
    <property type="entry name" value="Peptidase_S1C"/>
</dbReference>
<dbReference type="Gene3D" id="2.40.10.10">
    <property type="entry name" value="Trypsin-like serine proteases"/>
    <property type="match status" value="2"/>
</dbReference>
<dbReference type="InterPro" id="IPR051201">
    <property type="entry name" value="Chloro_Bact_Ser_Proteases"/>
</dbReference>
<dbReference type="RefSeq" id="WP_107001460.1">
    <property type="nucleotide sequence ID" value="NZ_PYLO01000004.1"/>
</dbReference>
<feature type="transmembrane region" description="Helical" evidence="5">
    <location>
        <begin position="98"/>
        <end position="119"/>
    </location>
</feature>
<gene>
    <name evidence="7" type="ORF">C7U56_12355</name>
</gene>
<feature type="compositionally biased region" description="Basic and acidic residues" evidence="4">
    <location>
        <begin position="66"/>
        <end position="86"/>
    </location>
</feature>
<feature type="compositionally biased region" description="Basic and acidic residues" evidence="4">
    <location>
        <begin position="27"/>
        <end position="55"/>
    </location>
</feature>
<keyword evidence="5" id="KW-1133">Transmembrane helix</keyword>
<keyword evidence="5" id="KW-0812">Transmembrane</keyword>
<dbReference type="PRINTS" id="PR00834">
    <property type="entry name" value="PROTEASES2C"/>
</dbReference>
<organism evidence="7 8">
    <name type="scientific">Clostridium fessum</name>
    <dbReference type="NCBI Taxonomy" id="2126740"/>
    <lineage>
        <taxon>Bacteria</taxon>
        <taxon>Bacillati</taxon>
        <taxon>Bacillota</taxon>
        <taxon>Clostridia</taxon>
        <taxon>Eubacteriales</taxon>
        <taxon>Clostridiaceae</taxon>
        <taxon>Clostridium</taxon>
    </lineage>
</organism>
<evidence type="ECO:0000256" key="4">
    <source>
        <dbReference type="SAM" id="MobiDB-lite"/>
    </source>
</evidence>
<dbReference type="Gene3D" id="2.30.42.10">
    <property type="match status" value="1"/>
</dbReference>
<dbReference type="GO" id="GO:0006508">
    <property type="term" value="P:proteolysis"/>
    <property type="evidence" value="ECO:0007669"/>
    <property type="project" value="UniProtKB-KW"/>
</dbReference>
<keyword evidence="3" id="KW-0378">Hydrolase</keyword>
<dbReference type="GO" id="GO:0004252">
    <property type="term" value="F:serine-type endopeptidase activity"/>
    <property type="evidence" value="ECO:0007669"/>
    <property type="project" value="InterPro"/>
</dbReference>
<evidence type="ECO:0000259" key="6">
    <source>
        <dbReference type="PROSITE" id="PS50106"/>
    </source>
</evidence>
<keyword evidence="5" id="KW-0472">Membrane</keyword>
<evidence type="ECO:0000313" key="8">
    <source>
        <dbReference type="Proteomes" id="UP000241048"/>
    </source>
</evidence>
<evidence type="ECO:0000313" key="7">
    <source>
        <dbReference type="EMBL" id="PST36563.1"/>
    </source>
</evidence>
<dbReference type="Proteomes" id="UP000241048">
    <property type="component" value="Unassembled WGS sequence"/>
</dbReference>
<evidence type="ECO:0000256" key="5">
    <source>
        <dbReference type="SAM" id="Phobius"/>
    </source>
</evidence>
<evidence type="ECO:0000256" key="2">
    <source>
        <dbReference type="ARBA" id="ARBA00022670"/>
    </source>
</evidence>
<dbReference type="Pfam" id="PF13180">
    <property type="entry name" value="PDZ_2"/>
    <property type="match status" value="1"/>
</dbReference>
<comment type="caution">
    <text evidence="7">The sequence shown here is derived from an EMBL/GenBank/DDBJ whole genome shotgun (WGS) entry which is preliminary data.</text>
</comment>
<dbReference type="AlphaFoldDB" id="A0A2T3FMT9"/>
<protein>
    <submittedName>
        <fullName evidence="7">Peptidase S1</fullName>
    </submittedName>
</protein>
<name>A0A2T3FMT9_9CLOT</name>